<keyword evidence="4 6" id="KW-1133">Transmembrane helix</keyword>
<feature type="transmembrane region" description="Helical" evidence="6">
    <location>
        <begin position="54"/>
        <end position="79"/>
    </location>
</feature>
<dbReference type="AlphaFoldDB" id="A0A558JB49"/>
<evidence type="ECO:0000259" key="7">
    <source>
        <dbReference type="Pfam" id="PF09335"/>
    </source>
</evidence>
<evidence type="ECO:0000256" key="1">
    <source>
        <dbReference type="ARBA" id="ARBA00004651"/>
    </source>
</evidence>
<protein>
    <submittedName>
        <fullName evidence="8">Membrane-associated protein</fullName>
    </submittedName>
</protein>
<evidence type="ECO:0000313" key="9">
    <source>
        <dbReference type="Proteomes" id="UP000317288"/>
    </source>
</evidence>
<reference evidence="8 9" key="1">
    <citation type="submission" date="2019-07" db="EMBL/GenBank/DDBJ databases">
        <title>Diversity of Bacteria from Kongsfjorden, Arctic.</title>
        <authorList>
            <person name="Yu Y."/>
        </authorList>
    </citation>
    <scope>NUCLEOTIDE SEQUENCE [LARGE SCALE GENOMIC DNA]</scope>
    <source>
        <strain evidence="8 9">SM1922</strain>
    </source>
</reference>
<keyword evidence="5 6" id="KW-0472">Membrane</keyword>
<keyword evidence="3 6" id="KW-0812">Transmembrane</keyword>
<dbReference type="PANTHER" id="PTHR42709">
    <property type="entry name" value="ALKALINE PHOSPHATASE LIKE PROTEIN"/>
    <property type="match status" value="1"/>
</dbReference>
<dbReference type="InterPro" id="IPR032816">
    <property type="entry name" value="VTT_dom"/>
</dbReference>
<feature type="transmembrane region" description="Helical" evidence="6">
    <location>
        <begin position="144"/>
        <end position="165"/>
    </location>
</feature>
<feature type="transmembrane region" description="Helical" evidence="6">
    <location>
        <begin position="177"/>
        <end position="197"/>
    </location>
</feature>
<dbReference type="RefSeq" id="WP_144810449.1">
    <property type="nucleotide sequence ID" value="NZ_VNFE01000002.1"/>
</dbReference>
<feature type="transmembrane region" description="Helical" evidence="6">
    <location>
        <begin position="6"/>
        <end position="23"/>
    </location>
</feature>
<evidence type="ECO:0000256" key="5">
    <source>
        <dbReference type="ARBA" id="ARBA00023136"/>
    </source>
</evidence>
<evidence type="ECO:0000256" key="2">
    <source>
        <dbReference type="ARBA" id="ARBA00022475"/>
    </source>
</evidence>
<feature type="domain" description="VTT" evidence="7">
    <location>
        <begin position="34"/>
        <end position="164"/>
    </location>
</feature>
<dbReference type="Pfam" id="PF09335">
    <property type="entry name" value="VTT_dom"/>
    <property type="match status" value="1"/>
</dbReference>
<evidence type="ECO:0000256" key="4">
    <source>
        <dbReference type="ARBA" id="ARBA00022989"/>
    </source>
</evidence>
<evidence type="ECO:0000256" key="3">
    <source>
        <dbReference type="ARBA" id="ARBA00022692"/>
    </source>
</evidence>
<accession>A0A558JB49</accession>
<name>A0A558JB49_9GAMM</name>
<dbReference type="Proteomes" id="UP000317288">
    <property type="component" value="Unassembled WGS sequence"/>
</dbReference>
<dbReference type="InterPro" id="IPR051311">
    <property type="entry name" value="DedA_domain"/>
</dbReference>
<dbReference type="PANTHER" id="PTHR42709:SF6">
    <property type="entry name" value="UNDECAPRENYL PHOSPHATE TRANSPORTER A"/>
    <property type="match status" value="1"/>
</dbReference>
<evidence type="ECO:0000256" key="6">
    <source>
        <dbReference type="SAM" id="Phobius"/>
    </source>
</evidence>
<keyword evidence="2" id="KW-1003">Cell membrane</keyword>
<proteinExistence type="predicted"/>
<comment type="caution">
    <text evidence="8">The sequence shown here is derived from an EMBL/GenBank/DDBJ whole genome shotgun (WGS) entry which is preliminary data.</text>
</comment>
<gene>
    <name evidence="8" type="ORF">FQP89_07225</name>
</gene>
<sequence length="230" mass="25405">MNFDPVSTVTAWLSAYGLIALFAITFVERFVPVIPSYGLLLAVGIAAAEGTWSLSIAFLVTVTGNTLGATLCFYIFRGLSELRSRRLLNKLGRLFGMSADRITQWVASFWRHQTVLAFALQLVPTVRLFAPAFAALLRCHSGSFLLASAAGVVIWNGLFISIGYFASHWSAAENTTVLTLVALGFLLCLEIALFWLMRRVSSRRNVIRSTECAHATDFLPSITRVQEHRL</sequence>
<dbReference type="GO" id="GO:0005886">
    <property type="term" value="C:plasma membrane"/>
    <property type="evidence" value="ECO:0007669"/>
    <property type="project" value="UniProtKB-SubCell"/>
</dbReference>
<comment type="subcellular location">
    <subcellularLocation>
        <location evidence="1">Cell membrane</location>
        <topology evidence="1">Multi-pass membrane protein</topology>
    </subcellularLocation>
</comment>
<evidence type="ECO:0000313" key="8">
    <source>
        <dbReference type="EMBL" id="TVU90876.1"/>
    </source>
</evidence>
<dbReference type="EMBL" id="VNFE01000002">
    <property type="protein sequence ID" value="TVU90876.1"/>
    <property type="molecule type" value="Genomic_DNA"/>
</dbReference>
<organism evidence="8 9">
    <name type="scientific">Vreelandella titanicae</name>
    <dbReference type="NCBI Taxonomy" id="664683"/>
    <lineage>
        <taxon>Bacteria</taxon>
        <taxon>Pseudomonadati</taxon>
        <taxon>Pseudomonadota</taxon>
        <taxon>Gammaproteobacteria</taxon>
        <taxon>Oceanospirillales</taxon>
        <taxon>Halomonadaceae</taxon>
        <taxon>Vreelandella</taxon>
    </lineage>
</organism>